<comment type="caution">
    <text evidence="2">The sequence shown here is derived from an EMBL/GenBank/DDBJ whole genome shotgun (WGS) entry which is preliminary data.</text>
</comment>
<sequence>MQGRTSGVPAFGWSEREPERDSGRQRAAGPTCTLLGRGVDHGGVVLQRAFMESSPRVTRTSEPRGMIANACLEWVLIKEALTERECLEEKRHGAGALTHEMS</sequence>
<proteinExistence type="predicted"/>
<protein>
    <submittedName>
        <fullName evidence="2">Uncharacterized protein</fullName>
    </submittedName>
</protein>
<organism evidence="2 3">
    <name type="scientific">Streptomyces gelaticus</name>
    <dbReference type="NCBI Taxonomy" id="285446"/>
    <lineage>
        <taxon>Bacteria</taxon>
        <taxon>Bacillati</taxon>
        <taxon>Actinomycetota</taxon>
        <taxon>Actinomycetes</taxon>
        <taxon>Kitasatosporales</taxon>
        <taxon>Streptomycetaceae</taxon>
        <taxon>Streptomyces</taxon>
    </lineage>
</organism>
<keyword evidence="3" id="KW-1185">Reference proteome</keyword>
<dbReference type="Proteomes" id="UP000660675">
    <property type="component" value="Unassembled WGS sequence"/>
</dbReference>
<name>A0ABQ2VVJ7_9ACTN</name>
<accession>A0ABQ2VVJ7</accession>
<reference evidence="3" key="1">
    <citation type="journal article" date="2019" name="Int. J. Syst. Evol. Microbiol.">
        <title>The Global Catalogue of Microorganisms (GCM) 10K type strain sequencing project: providing services to taxonomists for standard genome sequencing and annotation.</title>
        <authorList>
            <consortium name="The Broad Institute Genomics Platform"/>
            <consortium name="The Broad Institute Genome Sequencing Center for Infectious Disease"/>
            <person name="Wu L."/>
            <person name="Ma J."/>
        </authorList>
    </citation>
    <scope>NUCLEOTIDE SEQUENCE [LARGE SCALE GENOMIC DNA]</scope>
    <source>
        <strain evidence="3">JCM 4376</strain>
    </source>
</reference>
<feature type="region of interest" description="Disordered" evidence="1">
    <location>
        <begin position="1"/>
        <end position="34"/>
    </location>
</feature>
<evidence type="ECO:0000256" key="1">
    <source>
        <dbReference type="SAM" id="MobiDB-lite"/>
    </source>
</evidence>
<evidence type="ECO:0000313" key="2">
    <source>
        <dbReference type="EMBL" id="GGV77922.1"/>
    </source>
</evidence>
<evidence type="ECO:0000313" key="3">
    <source>
        <dbReference type="Proteomes" id="UP000660675"/>
    </source>
</evidence>
<feature type="compositionally biased region" description="Basic and acidic residues" evidence="1">
    <location>
        <begin position="14"/>
        <end position="24"/>
    </location>
</feature>
<gene>
    <name evidence="2" type="ORF">GCM10015535_11930</name>
</gene>
<dbReference type="EMBL" id="BMTF01000003">
    <property type="protein sequence ID" value="GGV77922.1"/>
    <property type="molecule type" value="Genomic_DNA"/>
</dbReference>